<reference evidence="3" key="2">
    <citation type="submission" date="2012-08" db="EMBL/GenBank/DDBJ databases">
        <title>Genome sequence of Kazachstania naganishii.</title>
        <authorList>
            <person name="Gordon J.L."/>
            <person name="Armisen D."/>
            <person name="Proux-Wera E."/>
            <person name="OhEigeartaigh S.S."/>
            <person name="Byrne K.P."/>
            <person name="Wolfe K.H."/>
        </authorList>
    </citation>
    <scope>NUCLEOTIDE SEQUENCE [LARGE SCALE GENOMIC DNA]</scope>
    <source>
        <strain evidence="3">ATCC MYA-139 / BCRC 22969 / CBS 8797 / CCRC 22969 / KCTC 17520 / NBRC 10181 / NCYC 3082</strain>
    </source>
</reference>
<accession>J7S2A5</accession>
<protein>
    <submittedName>
        <fullName evidence="2">Uncharacterized protein</fullName>
    </submittedName>
</protein>
<keyword evidence="1" id="KW-0812">Transmembrane</keyword>
<proteinExistence type="predicted"/>
<dbReference type="KEGG" id="kng:KNAG_0A03740"/>
<feature type="transmembrane region" description="Helical" evidence="1">
    <location>
        <begin position="37"/>
        <end position="55"/>
    </location>
</feature>
<gene>
    <name evidence="2" type="primary">KNAG0A03740</name>
    <name evidence="2" type="ordered locus">KNAG_0A03740</name>
</gene>
<evidence type="ECO:0000313" key="2">
    <source>
        <dbReference type="EMBL" id="CCK68054.1"/>
    </source>
</evidence>
<dbReference type="RefSeq" id="XP_022462300.1">
    <property type="nucleotide sequence ID" value="XM_022608041.1"/>
</dbReference>
<dbReference type="EMBL" id="HE978314">
    <property type="protein sequence ID" value="CCK68054.1"/>
    <property type="molecule type" value="Genomic_DNA"/>
</dbReference>
<keyword evidence="1" id="KW-0472">Membrane</keyword>
<evidence type="ECO:0000313" key="3">
    <source>
        <dbReference type="Proteomes" id="UP000006310"/>
    </source>
</evidence>
<dbReference type="HOGENOM" id="CLU_1532794_0_0_1"/>
<dbReference type="Proteomes" id="UP000006310">
    <property type="component" value="Chromosome 1"/>
</dbReference>
<keyword evidence="3" id="KW-1185">Reference proteome</keyword>
<dbReference type="AlphaFoldDB" id="J7S2A5"/>
<evidence type="ECO:0000256" key="1">
    <source>
        <dbReference type="SAM" id="Phobius"/>
    </source>
</evidence>
<feature type="transmembrane region" description="Helical" evidence="1">
    <location>
        <begin position="6"/>
        <end position="25"/>
    </location>
</feature>
<reference evidence="2 3" key="1">
    <citation type="journal article" date="2011" name="Proc. Natl. Acad. Sci. U.S.A.">
        <title>Evolutionary erosion of yeast sex chromosomes by mating-type switching accidents.</title>
        <authorList>
            <person name="Gordon J.L."/>
            <person name="Armisen D."/>
            <person name="Proux-Wera E."/>
            <person name="Oheigeartaigh S.S."/>
            <person name="Byrne K.P."/>
            <person name="Wolfe K.H."/>
        </authorList>
    </citation>
    <scope>NUCLEOTIDE SEQUENCE [LARGE SCALE GENOMIC DNA]</scope>
    <source>
        <strain evidence="3">ATCC MYA-139 / BCRC 22969 / CBS 8797 / CCRC 22969 / KCTC 17520 / NBRC 10181 / NCYC 3082</strain>
    </source>
</reference>
<organism evidence="2 3">
    <name type="scientific">Huiozyma naganishii (strain ATCC MYA-139 / BCRC 22969 / CBS 8797 / KCTC 17520 / NBRC 10181 / NCYC 3082 / Yp74L-3)</name>
    <name type="common">Yeast</name>
    <name type="synonym">Kazachstania naganishii</name>
    <dbReference type="NCBI Taxonomy" id="1071383"/>
    <lineage>
        <taxon>Eukaryota</taxon>
        <taxon>Fungi</taxon>
        <taxon>Dikarya</taxon>
        <taxon>Ascomycota</taxon>
        <taxon>Saccharomycotina</taxon>
        <taxon>Saccharomycetes</taxon>
        <taxon>Saccharomycetales</taxon>
        <taxon>Saccharomycetaceae</taxon>
        <taxon>Huiozyma</taxon>
    </lineage>
</organism>
<dbReference type="GeneID" id="34523689"/>
<sequence>MFIFTIVTSFTPAIVFFGPTFYPVVMETPKKVIGFHLSKASLSFLFLVLISYILMASKTVDFCKRTRLDEDELLKIYLLPYSQVTFIRPLPLPPYFKNFQLNNSNLFPPMSTLYNRLFFKLSQNSKQVPGRLKQIYSAYLVCGLALPFACPAYNSYRYYQNRICQEQQFSTSYSL</sequence>
<keyword evidence="1" id="KW-1133">Transmembrane helix</keyword>
<name>J7S2A5_HUIN7</name>